<dbReference type="EMBL" id="JAVRRA010018210">
    <property type="protein sequence ID" value="KAK5189529.1"/>
    <property type="molecule type" value="Genomic_DNA"/>
</dbReference>
<dbReference type="PRINTS" id="PR00069">
    <property type="entry name" value="ALDKETRDTASE"/>
</dbReference>
<organism evidence="1 2">
    <name type="scientific">Cryomyces antarcticus</name>
    <dbReference type="NCBI Taxonomy" id="329879"/>
    <lineage>
        <taxon>Eukaryota</taxon>
        <taxon>Fungi</taxon>
        <taxon>Dikarya</taxon>
        <taxon>Ascomycota</taxon>
        <taxon>Pezizomycotina</taxon>
        <taxon>Dothideomycetes</taxon>
        <taxon>Dothideomycetes incertae sedis</taxon>
        <taxon>Cryomyces</taxon>
    </lineage>
</organism>
<proteinExistence type="predicted"/>
<dbReference type="Gene3D" id="3.20.20.100">
    <property type="entry name" value="NADP-dependent oxidoreductase domain"/>
    <property type="match status" value="1"/>
</dbReference>
<dbReference type="InterPro" id="IPR020471">
    <property type="entry name" value="AKR"/>
</dbReference>
<dbReference type="Proteomes" id="UP001357485">
    <property type="component" value="Unassembled WGS sequence"/>
</dbReference>
<dbReference type="SUPFAM" id="SSF51430">
    <property type="entry name" value="NAD(P)-linked oxidoreductase"/>
    <property type="match status" value="1"/>
</dbReference>
<dbReference type="InterPro" id="IPR018170">
    <property type="entry name" value="Aldo/ket_reductase_CS"/>
</dbReference>
<comment type="caution">
    <text evidence="1">The sequence shown here is derived from an EMBL/GenBank/DDBJ whole genome shotgun (WGS) entry which is preliminary data.</text>
</comment>
<name>A0ABR0LLY9_9PEZI</name>
<reference evidence="1 2" key="1">
    <citation type="submission" date="2023-08" db="EMBL/GenBank/DDBJ databases">
        <title>Black Yeasts Isolated from many extreme environments.</title>
        <authorList>
            <person name="Coleine C."/>
            <person name="Stajich J.E."/>
            <person name="Selbmann L."/>
        </authorList>
    </citation>
    <scope>NUCLEOTIDE SEQUENCE [LARGE SCALE GENOMIC DNA]</scope>
    <source>
        <strain evidence="1 2">CCFEE 536</strain>
    </source>
</reference>
<evidence type="ECO:0000313" key="2">
    <source>
        <dbReference type="Proteomes" id="UP001357485"/>
    </source>
</evidence>
<accession>A0ABR0LLY9</accession>
<dbReference type="InterPro" id="IPR036812">
    <property type="entry name" value="NAD(P)_OxRdtase_dom_sf"/>
</dbReference>
<sequence length="94" mass="9962">MQKPPVPGRVKDIGVSNFVVEILLADPSCKTVPAVNQVELHPKNPSPKLPRLLQVEGHPRHCVVVSGLDELAARQRQHVEKACGGEGGDDGSGA</sequence>
<gene>
    <name evidence="1" type="ORF">LTR16_007962</name>
</gene>
<feature type="non-terminal residue" evidence="1">
    <location>
        <position position="94"/>
    </location>
</feature>
<protein>
    <submittedName>
        <fullName evidence="1">Uncharacterized protein</fullName>
    </submittedName>
</protein>
<dbReference type="PROSITE" id="PS00062">
    <property type="entry name" value="ALDOKETO_REDUCTASE_2"/>
    <property type="match status" value="1"/>
</dbReference>
<keyword evidence="2" id="KW-1185">Reference proteome</keyword>
<evidence type="ECO:0000313" key="1">
    <source>
        <dbReference type="EMBL" id="KAK5189529.1"/>
    </source>
</evidence>